<feature type="chain" id="PRO_5001595640" evidence="1">
    <location>
        <begin position="42"/>
        <end position="154"/>
    </location>
</feature>
<organism evidence="2 3">
    <name type="scientific">Oncorhynchus mykiss</name>
    <name type="common">Rainbow trout</name>
    <name type="synonym">Salmo gairdneri</name>
    <dbReference type="NCBI Taxonomy" id="8022"/>
    <lineage>
        <taxon>Eukaryota</taxon>
        <taxon>Metazoa</taxon>
        <taxon>Chordata</taxon>
        <taxon>Craniata</taxon>
        <taxon>Vertebrata</taxon>
        <taxon>Euteleostomi</taxon>
        <taxon>Actinopterygii</taxon>
        <taxon>Neopterygii</taxon>
        <taxon>Teleostei</taxon>
        <taxon>Protacanthopterygii</taxon>
        <taxon>Salmoniformes</taxon>
        <taxon>Salmonidae</taxon>
        <taxon>Salmoninae</taxon>
        <taxon>Oncorhynchus</taxon>
    </lineage>
</organism>
<dbReference type="EMBL" id="FR906423">
    <property type="protein sequence ID" value="CDQ84381.1"/>
    <property type="molecule type" value="Genomic_DNA"/>
</dbReference>
<keyword evidence="1" id="KW-0732">Signal</keyword>
<evidence type="ECO:0000313" key="2">
    <source>
        <dbReference type="EMBL" id="CDQ84381.1"/>
    </source>
</evidence>
<dbReference type="AlphaFoldDB" id="A0A060XY41"/>
<dbReference type="PaxDb" id="8022-A0A060XY41"/>
<accession>A0A060XY41</accession>
<gene>
    <name evidence="2" type="ORF">GSONMT00021420001</name>
</gene>
<evidence type="ECO:0000256" key="1">
    <source>
        <dbReference type="SAM" id="SignalP"/>
    </source>
</evidence>
<protein>
    <submittedName>
        <fullName evidence="2">Uncharacterized protein</fullName>
    </submittedName>
</protein>
<sequence length="154" mass="16123">MCNKQRGECRPAEEAGAGMPGLGRRTSVVLLLALLVAMVQGQVEVMGDMLQDGPGKLEASMHSSILSDFQEVEALEPVAATVYQAEVGAAGGESGIPDSSAVVGRVFQMKVPLKTDHTSNTKVCVCVCVCGACSILKCNSMAFLPILNTCETFL</sequence>
<dbReference type="Proteomes" id="UP000193380">
    <property type="component" value="Unassembled WGS sequence"/>
</dbReference>
<reference evidence="2" key="2">
    <citation type="submission" date="2014-03" db="EMBL/GenBank/DDBJ databases">
        <authorList>
            <person name="Genoscope - CEA"/>
        </authorList>
    </citation>
    <scope>NUCLEOTIDE SEQUENCE</scope>
</reference>
<feature type="signal peptide" evidence="1">
    <location>
        <begin position="1"/>
        <end position="41"/>
    </location>
</feature>
<proteinExistence type="predicted"/>
<name>A0A060XY41_ONCMY</name>
<dbReference type="STRING" id="8022.A0A060XY41"/>
<evidence type="ECO:0000313" key="3">
    <source>
        <dbReference type="Proteomes" id="UP000193380"/>
    </source>
</evidence>
<reference evidence="2" key="1">
    <citation type="journal article" date="2014" name="Nat. Commun.">
        <title>The rainbow trout genome provides novel insights into evolution after whole-genome duplication in vertebrates.</title>
        <authorList>
            <person name="Berthelot C."/>
            <person name="Brunet F."/>
            <person name="Chalopin D."/>
            <person name="Juanchich A."/>
            <person name="Bernard M."/>
            <person name="Noel B."/>
            <person name="Bento P."/>
            <person name="Da Silva C."/>
            <person name="Labadie K."/>
            <person name="Alberti A."/>
            <person name="Aury J.M."/>
            <person name="Louis A."/>
            <person name="Dehais P."/>
            <person name="Bardou P."/>
            <person name="Montfort J."/>
            <person name="Klopp C."/>
            <person name="Cabau C."/>
            <person name="Gaspin C."/>
            <person name="Thorgaard G.H."/>
            <person name="Boussaha M."/>
            <person name="Quillet E."/>
            <person name="Guyomard R."/>
            <person name="Galiana D."/>
            <person name="Bobe J."/>
            <person name="Volff J.N."/>
            <person name="Genet C."/>
            <person name="Wincker P."/>
            <person name="Jaillon O."/>
            <person name="Roest Crollius H."/>
            <person name="Guiguen Y."/>
        </authorList>
    </citation>
    <scope>NUCLEOTIDE SEQUENCE [LARGE SCALE GENOMIC DNA]</scope>
</reference>